<dbReference type="InterPro" id="IPR006439">
    <property type="entry name" value="HAD-SF_hydro_IA"/>
</dbReference>
<evidence type="ECO:0000256" key="2">
    <source>
        <dbReference type="ARBA" id="ARBA00022723"/>
    </source>
</evidence>
<feature type="compositionally biased region" description="Acidic residues" evidence="9">
    <location>
        <begin position="258"/>
        <end position="270"/>
    </location>
</feature>
<name>A0A9P5RU38_9FUNG</name>
<dbReference type="InterPro" id="IPR023214">
    <property type="entry name" value="HAD_sf"/>
</dbReference>
<feature type="region of interest" description="Disordered" evidence="9">
    <location>
        <begin position="766"/>
        <end position="843"/>
    </location>
</feature>
<proteinExistence type="predicted"/>
<comment type="caution">
    <text evidence="11">The sequence shown here is derived from an EMBL/GenBank/DDBJ whole genome shotgun (WGS) entry which is preliminary data.</text>
</comment>
<feature type="coiled-coil region" evidence="8">
    <location>
        <begin position="447"/>
        <end position="495"/>
    </location>
</feature>
<dbReference type="Pfam" id="PF13419">
    <property type="entry name" value="HAD_2"/>
    <property type="match status" value="1"/>
</dbReference>
<dbReference type="InterPro" id="IPR001841">
    <property type="entry name" value="Znf_RING"/>
</dbReference>
<evidence type="ECO:0000313" key="11">
    <source>
        <dbReference type="EMBL" id="KAF9142540.1"/>
    </source>
</evidence>
<gene>
    <name evidence="11" type="primary">GS1</name>
    <name evidence="11" type="ORF">BG015_000758</name>
</gene>
<keyword evidence="3 7" id="KW-0863">Zinc-finger</keyword>
<feature type="compositionally biased region" description="Gly residues" evidence="9">
    <location>
        <begin position="820"/>
        <end position="829"/>
    </location>
</feature>
<sequence>MPSPAASTTVPAGTTTTTATATPVHHIDYCIFDMDGLLINTETLYTEITSEILGRYGKTYDFELKAKLMGLREKESAAILVAESGADMTPEEYLHERHLLQLERFPHCVPLPGVMRLVKHLKAKKIPIAVATSSYRKNFNLKSMNNQHLFTLFDVIVCGDDPAIQNGKPNPDIFFVARDRLKEHFGHQEIKNENCLVFEDSPIGVQAGVNAEMKVLWVPDENIGRLYPTLEGPTQRLDSLEKFDPVFYDLPPFEDEVENNGTMEDDTFDDINEHSFADDSDDANGNSNNENNLNQVLAGWDDLPQGPANAFAQPVNQQGVGPAQLHHHHHQAILSQDHDFQSQVHVVTRPVVGPERSHIPEPRPQNVETEESTCSICFDSWTNSGKHRLVSIKCGHLFGESCITKWINQNAGGNGPAKCPECNLVTTRRDIRRIWSKSVVVVDTVEKDEANARAKEEKEARMRCEKELANSRLAYEMLRNELTDMRKKHDRQRALKARYRSEVKQLRMAHPEREIVKHFSYVTTQTVPITARAPVITQYLSYRQDEGMLVYSRQMGEQHGIAKVSMRDFSNNYHDFTPIHSKPIKDVRCYNGHPGTNRAFILTASLDKTVKVTNALTKQVLLTKTTHHVRGTIDQDPYSGDLLLRSEYKVVGGAPVPLSRNSIFSRLNGSVHMAAGSDCVANVWYDPRFKSKKAQEAEDESRQTLSGRPISTLDHGSLAQHALQSGSNHPSGTVIRDVKPVVVSGMDEYIVTLSDKELAMYQWAETQPLGGGDDSDDEDSSEEGEDEADDPVLLRSRGKKRRFDGDDGGDDVLDGASENGAGGSGGVGQGHSSTASSPMFNTQ</sequence>
<keyword evidence="5" id="KW-0862">Zinc</keyword>
<dbReference type="InterPro" id="IPR018957">
    <property type="entry name" value="Znf_C3HC4_RING-type"/>
</dbReference>
<dbReference type="Gene3D" id="1.10.150.240">
    <property type="entry name" value="Putative phosphatase, domain 2"/>
    <property type="match status" value="1"/>
</dbReference>
<organism evidence="11 12">
    <name type="scientific">Linnemannia schmuckeri</name>
    <dbReference type="NCBI Taxonomy" id="64567"/>
    <lineage>
        <taxon>Eukaryota</taxon>
        <taxon>Fungi</taxon>
        <taxon>Fungi incertae sedis</taxon>
        <taxon>Mucoromycota</taxon>
        <taxon>Mortierellomycotina</taxon>
        <taxon>Mortierellomycetes</taxon>
        <taxon>Mortierellales</taxon>
        <taxon>Mortierellaceae</taxon>
        <taxon>Linnemannia</taxon>
    </lineage>
</organism>
<protein>
    <submittedName>
        <fullName evidence="11">Glutathione synthase</fullName>
    </submittedName>
</protein>
<reference evidence="11" key="1">
    <citation type="journal article" date="2020" name="Fungal Divers.">
        <title>Resolving the Mortierellaceae phylogeny through synthesis of multi-gene phylogenetics and phylogenomics.</title>
        <authorList>
            <person name="Vandepol N."/>
            <person name="Liber J."/>
            <person name="Desiro A."/>
            <person name="Na H."/>
            <person name="Kennedy M."/>
            <person name="Barry K."/>
            <person name="Grigoriev I.V."/>
            <person name="Miller A.N."/>
            <person name="O'Donnell K."/>
            <person name="Stajich J.E."/>
            <person name="Bonito G."/>
        </authorList>
    </citation>
    <scope>NUCLEOTIDE SEQUENCE</scope>
    <source>
        <strain evidence="11">NRRL 6426</strain>
    </source>
</reference>
<dbReference type="InterPro" id="IPR041492">
    <property type="entry name" value="HAD_2"/>
</dbReference>
<comment type="cofactor">
    <cofactor evidence="1">
        <name>Mg(2+)</name>
        <dbReference type="ChEBI" id="CHEBI:18420"/>
    </cofactor>
</comment>
<evidence type="ECO:0000256" key="5">
    <source>
        <dbReference type="ARBA" id="ARBA00022833"/>
    </source>
</evidence>
<feature type="region of interest" description="Disordered" evidence="9">
    <location>
        <begin position="693"/>
        <end position="713"/>
    </location>
</feature>
<dbReference type="PROSITE" id="PS50089">
    <property type="entry name" value="ZF_RING_2"/>
    <property type="match status" value="1"/>
</dbReference>
<accession>A0A9P5RU38</accession>
<dbReference type="GO" id="GO:0008270">
    <property type="term" value="F:zinc ion binding"/>
    <property type="evidence" value="ECO:0007669"/>
    <property type="project" value="UniProtKB-KW"/>
</dbReference>
<feature type="compositionally biased region" description="Acidic residues" evidence="9">
    <location>
        <begin position="773"/>
        <end position="790"/>
    </location>
</feature>
<evidence type="ECO:0000256" key="1">
    <source>
        <dbReference type="ARBA" id="ARBA00001946"/>
    </source>
</evidence>
<dbReference type="Pfam" id="PF00097">
    <property type="entry name" value="zf-C3HC4"/>
    <property type="match status" value="1"/>
</dbReference>
<evidence type="ECO:0000256" key="8">
    <source>
        <dbReference type="SAM" id="Coils"/>
    </source>
</evidence>
<feature type="compositionally biased region" description="Polar residues" evidence="9">
    <location>
        <begin position="834"/>
        <end position="843"/>
    </location>
</feature>
<dbReference type="SUPFAM" id="SSF57850">
    <property type="entry name" value="RING/U-box"/>
    <property type="match status" value="1"/>
</dbReference>
<dbReference type="EMBL" id="JAAAUQ010001124">
    <property type="protein sequence ID" value="KAF9142540.1"/>
    <property type="molecule type" value="Genomic_DNA"/>
</dbReference>
<dbReference type="GO" id="GO:0016791">
    <property type="term" value="F:phosphatase activity"/>
    <property type="evidence" value="ECO:0007669"/>
    <property type="project" value="UniProtKB-ARBA"/>
</dbReference>
<feature type="compositionally biased region" description="Basic and acidic residues" evidence="9">
    <location>
        <begin position="693"/>
        <end position="702"/>
    </location>
</feature>
<dbReference type="SFLD" id="SFLDS00003">
    <property type="entry name" value="Haloacid_Dehalogenase"/>
    <property type="match status" value="1"/>
</dbReference>
<dbReference type="SUPFAM" id="SSF56784">
    <property type="entry name" value="HAD-like"/>
    <property type="match status" value="1"/>
</dbReference>
<keyword evidence="8" id="KW-0175">Coiled coil</keyword>
<dbReference type="CDD" id="cd16450">
    <property type="entry name" value="mRING-C3HGC3_RFWD3"/>
    <property type="match status" value="1"/>
</dbReference>
<evidence type="ECO:0000256" key="4">
    <source>
        <dbReference type="ARBA" id="ARBA00022801"/>
    </source>
</evidence>
<dbReference type="InterPro" id="IPR036412">
    <property type="entry name" value="HAD-like_sf"/>
</dbReference>
<dbReference type="InterPro" id="IPR023198">
    <property type="entry name" value="PGP-like_dom2"/>
</dbReference>
<dbReference type="OrthoDB" id="40579at2759"/>
<evidence type="ECO:0000256" key="3">
    <source>
        <dbReference type="ARBA" id="ARBA00022771"/>
    </source>
</evidence>
<dbReference type="SFLD" id="SFLDG01129">
    <property type="entry name" value="C1.5:_HAD__Beta-PGM__Phosphata"/>
    <property type="match status" value="1"/>
</dbReference>
<dbReference type="Gene3D" id="3.30.40.10">
    <property type="entry name" value="Zinc/RING finger domain, C3HC4 (zinc finger)"/>
    <property type="match status" value="1"/>
</dbReference>
<dbReference type="InterPro" id="IPR013083">
    <property type="entry name" value="Znf_RING/FYVE/PHD"/>
</dbReference>
<dbReference type="Gene3D" id="3.40.50.1000">
    <property type="entry name" value="HAD superfamily/HAD-like"/>
    <property type="match status" value="1"/>
</dbReference>
<dbReference type="SMART" id="SM00184">
    <property type="entry name" value="RING"/>
    <property type="match status" value="1"/>
</dbReference>
<feature type="domain" description="RING-type" evidence="10">
    <location>
        <begin position="374"/>
        <end position="423"/>
    </location>
</feature>
<dbReference type="AlphaFoldDB" id="A0A9P5RU38"/>
<keyword evidence="12" id="KW-1185">Reference proteome</keyword>
<dbReference type="PANTHER" id="PTHR18901:SF38">
    <property type="entry name" value="PSEUDOURIDINE-5'-PHOSPHATASE"/>
    <property type="match status" value="1"/>
</dbReference>
<feature type="region of interest" description="Disordered" evidence="9">
    <location>
        <begin position="258"/>
        <end position="291"/>
    </location>
</feature>
<evidence type="ECO:0000313" key="12">
    <source>
        <dbReference type="Proteomes" id="UP000748756"/>
    </source>
</evidence>
<dbReference type="NCBIfam" id="TIGR01509">
    <property type="entry name" value="HAD-SF-IA-v3"/>
    <property type="match status" value="1"/>
</dbReference>
<dbReference type="PANTHER" id="PTHR18901">
    <property type="entry name" value="2-DEOXYGLUCOSE-6-PHOSPHATE PHOSPHATASE 2"/>
    <property type="match status" value="1"/>
</dbReference>
<dbReference type="FunFam" id="3.40.50.1000:FF:000055">
    <property type="entry name" value="Haloacid dehalogenase-like hydrolase family protein"/>
    <property type="match status" value="1"/>
</dbReference>
<keyword evidence="4" id="KW-0378">Hydrolase</keyword>
<evidence type="ECO:0000256" key="6">
    <source>
        <dbReference type="ARBA" id="ARBA00022842"/>
    </source>
</evidence>
<evidence type="ECO:0000256" key="9">
    <source>
        <dbReference type="SAM" id="MobiDB-lite"/>
    </source>
</evidence>
<keyword evidence="2" id="KW-0479">Metal-binding</keyword>
<evidence type="ECO:0000256" key="7">
    <source>
        <dbReference type="PROSITE-ProRule" id="PRU00175"/>
    </source>
</evidence>
<evidence type="ECO:0000259" key="10">
    <source>
        <dbReference type="PROSITE" id="PS50089"/>
    </source>
</evidence>
<dbReference type="FunFam" id="1.10.150.240:FF:000001">
    <property type="entry name" value="Haloacid dehalogenase-like hydrolase domain"/>
    <property type="match status" value="1"/>
</dbReference>
<dbReference type="Proteomes" id="UP000748756">
    <property type="component" value="Unassembled WGS sequence"/>
</dbReference>
<keyword evidence="6" id="KW-0460">Magnesium</keyword>